<protein>
    <submittedName>
        <fullName evidence="3">Immunoglobulin I-set domain protein</fullName>
    </submittedName>
</protein>
<keyword evidence="1" id="KW-0732">Signal</keyword>
<dbReference type="InterPro" id="IPR036179">
    <property type="entry name" value="Ig-like_dom_sf"/>
</dbReference>
<dbReference type="InterPro" id="IPR007110">
    <property type="entry name" value="Ig-like_dom"/>
</dbReference>
<dbReference type="SUPFAM" id="SSF49899">
    <property type="entry name" value="Concanavalin A-like lectins/glucanases"/>
    <property type="match status" value="1"/>
</dbReference>
<dbReference type="Gene3D" id="2.60.40.10">
    <property type="entry name" value="Immunoglobulins"/>
    <property type="match status" value="1"/>
</dbReference>
<sequence precursor="true">MTKIYKILVLMFIAAACSVSMAGEIVPGFNDADALVDFSEKTAQSQTCPPIDSSGFITLAAKFTPTEADTTKTDGPVIVIEVGGTTFGTGLYICDGMLTFCSKGAGGSGGEQANVASLDDTDASGDEGVAVAMGEVYPGVETEAFASFNANTGELAVMINGRLYEETITGTLGSTNLTGDRRVSVLGQFPAEGESYNYPSMGGLSRDWYPSIALVTSDGCAVAMETETGSDVRGQIFEDVIDLETFPRNPVPANNAINVDPAAVTSVQFDTAGDPANTANPNSDVTGHFVTIYSTFDPADPNNNVAEVDTFVSAGTDPITVPYTFNLGDTVYWQVEEQINGASKGDADNIAGPVWEFEALPAVPAITDSPEDTADFAGAEVTLNTAFTSKSPASVNWVKAGEPEIILDDSDPDITIGVSQHGDSYTSSLSFANFEKADQGEYFCRANNAAGSVDSESAKLGVKRMIGYWPLDGDYTDASGEGHHADPNTTPLASQWVDGVDPAATGQALDTEPNALVAAETDAFVPAEYSDELSITLWIKWAGVGAAPDNWTGLVCSKKLDVENNWWFGLGPEGQIDINHQNYGPVTAGQEYFLPEGEWAHIAFVNSEDMQGRLYVNGTLAAVGGPYKTSRNELPVQLMSDMRDENGTLWRPTYGVFDEIKMYNYALSSEEVAEQYYQITGETVCTEPDSSVLQYDFNGDCKVDLADFALMAGDWNESNLYPQLD</sequence>
<dbReference type="KEGG" id="pbu:L21SP3_00533"/>
<dbReference type="STRING" id="1940790.L21SP3_00533"/>
<dbReference type="AlphaFoldDB" id="A0A1Q2HNF3"/>
<evidence type="ECO:0000313" key="4">
    <source>
        <dbReference type="Proteomes" id="UP000188273"/>
    </source>
</evidence>
<dbReference type="RefSeq" id="WP_077539223.1">
    <property type="nucleotide sequence ID" value="NZ_CP019633.1"/>
</dbReference>
<keyword evidence="4" id="KW-1185">Reference proteome</keyword>
<dbReference type="SMART" id="SM00409">
    <property type="entry name" value="IG"/>
    <property type="match status" value="1"/>
</dbReference>
<gene>
    <name evidence="3" type="ORF">L21SP3_00533</name>
</gene>
<dbReference type="OrthoDB" id="9774579at2"/>
<dbReference type="InterPro" id="IPR013320">
    <property type="entry name" value="ConA-like_dom_sf"/>
</dbReference>
<dbReference type="Proteomes" id="UP000188273">
    <property type="component" value="Chromosome"/>
</dbReference>
<evidence type="ECO:0000313" key="3">
    <source>
        <dbReference type="EMBL" id="AQQ08743.1"/>
    </source>
</evidence>
<dbReference type="PROSITE" id="PS51257">
    <property type="entry name" value="PROKAR_LIPOPROTEIN"/>
    <property type="match status" value="1"/>
</dbReference>
<feature type="domain" description="Ig-like" evidence="2">
    <location>
        <begin position="364"/>
        <end position="461"/>
    </location>
</feature>
<proteinExistence type="predicted"/>
<dbReference type="CDD" id="cd00096">
    <property type="entry name" value="Ig"/>
    <property type="match status" value="1"/>
</dbReference>
<organism evidence="3 4">
    <name type="scientific">Sedimentisphaera cyanobacteriorum</name>
    <dbReference type="NCBI Taxonomy" id="1940790"/>
    <lineage>
        <taxon>Bacteria</taxon>
        <taxon>Pseudomonadati</taxon>
        <taxon>Planctomycetota</taxon>
        <taxon>Phycisphaerae</taxon>
        <taxon>Sedimentisphaerales</taxon>
        <taxon>Sedimentisphaeraceae</taxon>
        <taxon>Sedimentisphaera</taxon>
    </lineage>
</organism>
<dbReference type="PROSITE" id="PS50835">
    <property type="entry name" value="IG_LIKE"/>
    <property type="match status" value="1"/>
</dbReference>
<feature type="signal peptide" evidence="1">
    <location>
        <begin position="1"/>
        <end position="22"/>
    </location>
</feature>
<feature type="chain" id="PRO_5012975857" evidence="1">
    <location>
        <begin position="23"/>
        <end position="725"/>
    </location>
</feature>
<dbReference type="InterPro" id="IPR013783">
    <property type="entry name" value="Ig-like_fold"/>
</dbReference>
<accession>A0A1Q2HNF3</accession>
<dbReference type="Pfam" id="PF13927">
    <property type="entry name" value="Ig_3"/>
    <property type="match status" value="1"/>
</dbReference>
<evidence type="ECO:0000256" key="1">
    <source>
        <dbReference type="SAM" id="SignalP"/>
    </source>
</evidence>
<dbReference type="Pfam" id="PF13385">
    <property type="entry name" value="Laminin_G_3"/>
    <property type="match status" value="1"/>
</dbReference>
<reference evidence="4" key="1">
    <citation type="submission" date="2017-02" db="EMBL/GenBank/DDBJ databases">
        <title>Comparative genomics and description of representatives of a novel lineage of planctomycetes thriving in anoxic sediments.</title>
        <authorList>
            <person name="Spring S."/>
            <person name="Bunk B."/>
            <person name="Sproer C."/>
            <person name="Klenk H.-P."/>
        </authorList>
    </citation>
    <scope>NUCLEOTIDE SEQUENCE [LARGE SCALE GENOMIC DNA]</scope>
    <source>
        <strain evidence="4">L21-RPul-D3</strain>
    </source>
</reference>
<dbReference type="SUPFAM" id="SSF48726">
    <property type="entry name" value="Immunoglobulin"/>
    <property type="match status" value="1"/>
</dbReference>
<evidence type="ECO:0000259" key="2">
    <source>
        <dbReference type="PROSITE" id="PS50835"/>
    </source>
</evidence>
<name>A0A1Q2HNF3_9BACT</name>
<dbReference type="EMBL" id="CP019633">
    <property type="protein sequence ID" value="AQQ08743.1"/>
    <property type="molecule type" value="Genomic_DNA"/>
</dbReference>
<dbReference type="Gene3D" id="2.60.120.200">
    <property type="match status" value="1"/>
</dbReference>
<dbReference type="InterPro" id="IPR003599">
    <property type="entry name" value="Ig_sub"/>
</dbReference>